<evidence type="ECO:0000313" key="3">
    <source>
        <dbReference type="Proteomes" id="UP000054279"/>
    </source>
</evidence>
<dbReference type="HOGENOM" id="CLU_2265420_0_0_1"/>
<evidence type="ECO:0000313" key="2">
    <source>
        <dbReference type="EMBL" id="KIJ33301.1"/>
    </source>
</evidence>
<reference evidence="2 3" key="1">
    <citation type="submission" date="2014-06" db="EMBL/GenBank/DDBJ databases">
        <title>Evolutionary Origins and Diversification of the Mycorrhizal Mutualists.</title>
        <authorList>
            <consortium name="DOE Joint Genome Institute"/>
            <consortium name="Mycorrhizal Genomics Consortium"/>
            <person name="Kohler A."/>
            <person name="Kuo A."/>
            <person name="Nagy L.G."/>
            <person name="Floudas D."/>
            <person name="Copeland A."/>
            <person name="Barry K.W."/>
            <person name="Cichocki N."/>
            <person name="Veneault-Fourrey C."/>
            <person name="LaButti K."/>
            <person name="Lindquist E.A."/>
            <person name="Lipzen A."/>
            <person name="Lundell T."/>
            <person name="Morin E."/>
            <person name="Murat C."/>
            <person name="Riley R."/>
            <person name="Ohm R."/>
            <person name="Sun H."/>
            <person name="Tunlid A."/>
            <person name="Henrissat B."/>
            <person name="Grigoriev I.V."/>
            <person name="Hibbett D.S."/>
            <person name="Martin F."/>
        </authorList>
    </citation>
    <scope>NUCLEOTIDE SEQUENCE [LARGE SCALE GENOMIC DNA]</scope>
    <source>
        <strain evidence="2 3">SS14</strain>
    </source>
</reference>
<name>A0A0C9V7G6_SPHS4</name>
<organism evidence="2 3">
    <name type="scientific">Sphaerobolus stellatus (strain SS14)</name>
    <dbReference type="NCBI Taxonomy" id="990650"/>
    <lineage>
        <taxon>Eukaryota</taxon>
        <taxon>Fungi</taxon>
        <taxon>Dikarya</taxon>
        <taxon>Basidiomycota</taxon>
        <taxon>Agaricomycotina</taxon>
        <taxon>Agaricomycetes</taxon>
        <taxon>Phallomycetidae</taxon>
        <taxon>Geastrales</taxon>
        <taxon>Sphaerobolaceae</taxon>
        <taxon>Sphaerobolus</taxon>
    </lineage>
</organism>
<protein>
    <submittedName>
        <fullName evidence="2">Uncharacterized protein</fullName>
    </submittedName>
</protein>
<dbReference type="AlphaFoldDB" id="A0A0C9V7G6"/>
<evidence type="ECO:0000256" key="1">
    <source>
        <dbReference type="SAM" id="MobiDB-lite"/>
    </source>
</evidence>
<dbReference type="OrthoDB" id="2686916at2759"/>
<proteinExistence type="predicted"/>
<dbReference type="Proteomes" id="UP000054279">
    <property type="component" value="Unassembled WGS sequence"/>
</dbReference>
<feature type="compositionally biased region" description="Polar residues" evidence="1">
    <location>
        <begin position="48"/>
        <end position="57"/>
    </location>
</feature>
<keyword evidence="3" id="KW-1185">Reference proteome</keyword>
<accession>A0A0C9V7G6</accession>
<gene>
    <name evidence="2" type="ORF">M422DRAFT_264857</name>
</gene>
<feature type="region of interest" description="Disordered" evidence="1">
    <location>
        <begin position="36"/>
        <end position="57"/>
    </location>
</feature>
<dbReference type="EMBL" id="KN837215">
    <property type="protein sequence ID" value="KIJ33301.1"/>
    <property type="molecule type" value="Genomic_DNA"/>
</dbReference>
<sequence length="103" mass="11092">MRYDLCAYTLHQTTTASNQTSHSPATGVDECAEVPGGEVPGRNLGGSPDTSTVETPFQNGSECLPDNIHDKPKFYPFFKQTLGEIDGSYILVSPPATILSFIL</sequence>